<reference evidence="1" key="1">
    <citation type="submission" date="2014-09" db="EMBL/GenBank/DDBJ databases">
        <authorList>
            <person name="Magalhaes I.L.F."/>
            <person name="Oliveira U."/>
            <person name="Santos F.R."/>
            <person name="Vidigal T.H.D.A."/>
            <person name="Brescovit A.D."/>
            <person name="Santos A.J."/>
        </authorList>
    </citation>
    <scope>NUCLEOTIDE SEQUENCE</scope>
    <source>
        <tissue evidence="1">Shoot tissue taken approximately 20 cm above the soil surface</tissue>
    </source>
</reference>
<dbReference type="AlphaFoldDB" id="A0A0A8Y2J6"/>
<sequence>MCSTTYSFSFFGFINLLTLVQKTRTVH</sequence>
<accession>A0A0A8Y2J6</accession>
<dbReference type="EMBL" id="GBRH01278445">
    <property type="protein sequence ID" value="JAD19450.1"/>
    <property type="molecule type" value="Transcribed_RNA"/>
</dbReference>
<name>A0A0A8Y2J6_ARUDO</name>
<reference evidence="1" key="2">
    <citation type="journal article" date="2015" name="Data Brief">
        <title>Shoot transcriptome of the giant reed, Arundo donax.</title>
        <authorList>
            <person name="Barrero R.A."/>
            <person name="Guerrero F.D."/>
            <person name="Moolhuijzen P."/>
            <person name="Goolsby J.A."/>
            <person name="Tidwell J."/>
            <person name="Bellgard S.E."/>
            <person name="Bellgard M.I."/>
        </authorList>
    </citation>
    <scope>NUCLEOTIDE SEQUENCE</scope>
    <source>
        <tissue evidence="1">Shoot tissue taken approximately 20 cm above the soil surface</tissue>
    </source>
</reference>
<evidence type="ECO:0000313" key="1">
    <source>
        <dbReference type="EMBL" id="JAD19450.1"/>
    </source>
</evidence>
<proteinExistence type="predicted"/>
<protein>
    <submittedName>
        <fullName evidence="1">Uncharacterized protein</fullName>
    </submittedName>
</protein>
<organism evidence="1">
    <name type="scientific">Arundo donax</name>
    <name type="common">Giant reed</name>
    <name type="synonym">Donax arundinaceus</name>
    <dbReference type="NCBI Taxonomy" id="35708"/>
    <lineage>
        <taxon>Eukaryota</taxon>
        <taxon>Viridiplantae</taxon>
        <taxon>Streptophyta</taxon>
        <taxon>Embryophyta</taxon>
        <taxon>Tracheophyta</taxon>
        <taxon>Spermatophyta</taxon>
        <taxon>Magnoliopsida</taxon>
        <taxon>Liliopsida</taxon>
        <taxon>Poales</taxon>
        <taxon>Poaceae</taxon>
        <taxon>PACMAD clade</taxon>
        <taxon>Arundinoideae</taxon>
        <taxon>Arundineae</taxon>
        <taxon>Arundo</taxon>
    </lineage>
</organism>